<dbReference type="Proteomes" id="UP000324222">
    <property type="component" value="Unassembled WGS sequence"/>
</dbReference>
<accession>A0A5B7HQN4</accession>
<gene>
    <name evidence="2" type="ORF">E2C01_066297</name>
</gene>
<feature type="compositionally biased region" description="Low complexity" evidence="1">
    <location>
        <begin position="40"/>
        <end position="68"/>
    </location>
</feature>
<feature type="compositionally biased region" description="Basic and acidic residues" evidence="1">
    <location>
        <begin position="73"/>
        <end position="99"/>
    </location>
</feature>
<feature type="region of interest" description="Disordered" evidence="1">
    <location>
        <begin position="1"/>
        <end position="104"/>
    </location>
</feature>
<comment type="caution">
    <text evidence="2">The sequence shown here is derived from an EMBL/GenBank/DDBJ whole genome shotgun (WGS) entry which is preliminary data.</text>
</comment>
<sequence>MVVSALPAMPQGTDPPLRPHQITSKSLESVPSRPAPPSPISAAPDPLTDLPPTSPQTTTPFSQTHTDPLQSSDHLDLKTGRPSDPQTDAHRRPSQDPRAPDPVPTLTVISVTLTDPKIPLMANLVSLTISITDRMTSLALDLAAPRRSNPWVLRVQLSIHRVGLGCFFSFTPSAPFTYRCPAGEGL</sequence>
<evidence type="ECO:0000256" key="1">
    <source>
        <dbReference type="SAM" id="MobiDB-lite"/>
    </source>
</evidence>
<name>A0A5B7HQN4_PORTR</name>
<protein>
    <submittedName>
        <fullName evidence="2">Uncharacterized protein</fullName>
    </submittedName>
</protein>
<dbReference type="AlphaFoldDB" id="A0A5B7HQN4"/>
<keyword evidence="3" id="KW-1185">Reference proteome</keyword>
<evidence type="ECO:0000313" key="2">
    <source>
        <dbReference type="EMBL" id="MPC72005.1"/>
    </source>
</evidence>
<reference evidence="2 3" key="1">
    <citation type="submission" date="2019-05" db="EMBL/GenBank/DDBJ databases">
        <title>Another draft genome of Portunus trituberculatus and its Hox gene families provides insights of decapod evolution.</title>
        <authorList>
            <person name="Jeong J.-H."/>
            <person name="Song I."/>
            <person name="Kim S."/>
            <person name="Choi T."/>
            <person name="Kim D."/>
            <person name="Ryu S."/>
            <person name="Kim W."/>
        </authorList>
    </citation>
    <scope>NUCLEOTIDE SEQUENCE [LARGE SCALE GENOMIC DNA]</scope>
    <source>
        <tissue evidence="2">Muscle</tissue>
    </source>
</reference>
<proteinExistence type="predicted"/>
<dbReference type="EMBL" id="VSRR010033953">
    <property type="protein sequence ID" value="MPC72005.1"/>
    <property type="molecule type" value="Genomic_DNA"/>
</dbReference>
<evidence type="ECO:0000313" key="3">
    <source>
        <dbReference type="Proteomes" id="UP000324222"/>
    </source>
</evidence>
<organism evidence="2 3">
    <name type="scientific">Portunus trituberculatus</name>
    <name type="common">Swimming crab</name>
    <name type="synonym">Neptunus trituberculatus</name>
    <dbReference type="NCBI Taxonomy" id="210409"/>
    <lineage>
        <taxon>Eukaryota</taxon>
        <taxon>Metazoa</taxon>
        <taxon>Ecdysozoa</taxon>
        <taxon>Arthropoda</taxon>
        <taxon>Crustacea</taxon>
        <taxon>Multicrustacea</taxon>
        <taxon>Malacostraca</taxon>
        <taxon>Eumalacostraca</taxon>
        <taxon>Eucarida</taxon>
        <taxon>Decapoda</taxon>
        <taxon>Pleocyemata</taxon>
        <taxon>Brachyura</taxon>
        <taxon>Eubrachyura</taxon>
        <taxon>Portunoidea</taxon>
        <taxon>Portunidae</taxon>
        <taxon>Portuninae</taxon>
        <taxon>Portunus</taxon>
    </lineage>
</organism>